<accession>A0ABU7LT20</accession>
<evidence type="ECO:0000313" key="5">
    <source>
        <dbReference type="Proteomes" id="UP001354971"/>
    </source>
</evidence>
<dbReference type="PANTHER" id="PTHR30055:SF226">
    <property type="entry name" value="HTH-TYPE TRANSCRIPTIONAL REGULATOR PKSA"/>
    <property type="match status" value="1"/>
</dbReference>
<organism evidence="4 5">
    <name type="scientific">Hyphobacterium lacteum</name>
    <dbReference type="NCBI Taxonomy" id="3116575"/>
    <lineage>
        <taxon>Bacteria</taxon>
        <taxon>Pseudomonadati</taxon>
        <taxon>Pseudomonadota</taxon>
        <taxon>Alphaproteobacteria</taxon>
        <taxon>Maricaulales</taxon>
        <taxon>Maricaulaceae</taxon>
        <taxon>Hyphobacterium</taxon>
    </lineage>
</organism>
<comment type="caution">
    <text evidence="4">The sequence shown here is derived from an EMBL/GenBank/DDBJ whole genome shotgun (WGS) entry which is preliminary data.</text>
</comment>
<gene>
    <name evidence="4" type="ORF">V0U79_10425</name>
</gene>
<dbReference type="InterPro" id="IPR001647">
    <property type="entry name" value="HTH_TetR"/>
</dbReference>
<feature type="domain" description="HTH tetR-type" evidence="3">
    <location>
        <begin position="11"/>
        <end position="71"/>
    </location>
</feature>
<evidence type="ECO:0000259" key="3">
    <source>
        <dbReference type="PROSITE" id="PS50977"/>
    </source>
</evidence>
<dbReference type="PROSITE" id="PS50977">
    <property type="entry name" value="HTH_TETR_2"/>
    <property type="match status" value="1"/>
</dbReference>
<dbReference type="Gene3D" id="1.10.10.60">
    <property type="entry name" value="Homeodomain-like"/>
    <property type="match status" value="1"/>
</dbReference>
<dbReference type="InterPro" id="IPR009057">
    <property type="entry name" value="Homeodomain-like_sf"/>
</dbReference>
<sequence>MPDTARTDRSEDRRRAILKAAREVFIEAGFDGARVAEIGRRAGIAEGTVYIYYKTKSALMEALLAGFWQDLTRNARETVARHSDPLEQLHALADYHLTSVIRDLAFLDLAAKLRKAYSVDPETRDFLRAYVAVFDEIYAAGVAAGLFRAGQPAWIARDMFYGTLEYSARTIALRGDTRPTGVVDNLIQAFKSTYGAKPALDETLVSRLEAAISQLEKRA</sequence>
<dbReference type="SUPFAM" id="SSF48498">
    <property type="entry name" value="Tetracyclin repressor-like, C-terminal domain"/>
    <property type="match status" value="1"/>
</dbReference>
<dbReference type="InterPro" id="IPR036271">
    <property type="entry name" value="Tet_transcr_reg_TetR-rel_C_sf"/>
</dbReference>
<protein>
    <submittedName>
        <fullName evidence="4">TetR/AcrR family transcriptional regulator</fullName>
    </submittedName>
</protein>
<reference evidence="4 5" key="1">
    <citation type="submission" date="2024-01" db="EMBL/GenBank/DDBJ databases">
        <title>Hyphobacterium bacterium isolated from marine sediment.</title>
        <authorList>
            <person name="Zhao S."/>
        </authorList>
    </citation>
    <scope>NUCLEOTIDE SEQUENCE [LARGE SCALE GENOMIC DNA]</scope>
    <source>
        <strain evidence="5">HN65</strain>
    </source>
</reference>
<evidence type="ECO:0000256" key="2">
    <source>
        <dbReference type="PROSITE-ProRule" id="PRU00335"/>
    </source>
</evidence>
<dbReference type="RefSeq" id="WP_330199450.1">
    <property type="nucleotide sequence ID" value="NZ_JAZDRP010000006.1"/>
</dbReference>
<dbReference type="PANTHER" id="PTHR30055">
    <property type="entry name" value="HTH-TYPE TRANSCRIPTIONAL REGULATOR RUTR"/>
    <property type="match status" value="1"/>
</dbReference>
<dbReference type="Gene3D" id="1.10.357.10">
    <property type="entry name" value="Tetracycline Repressor, domain 2"/>
    <property type="match status" value="1"/>
</dbReference>
<dbReference type="PRINTS" id="PR00455">
    <property type="entry name" value="HTHTETR"/>
</dbReference>
<keyword evidence="1 2" id="KW-0238">DNA-binding</keyword>
<dbReference type="Proteomes" id="UP001354971">
    <property type="component" value="Unassembled WGS sequence"/>
</dbReference>
<evidence type="ECO:0000256" key="1">
    <source>
        <dbReference type="ARBA" id="ARBA00023125"/>
    </source>
</evidence>
<dbReference type="InterPro" id="IPR013570">
    <property type="entry name" value="Tscrpt_reg_YsiA_C"/>
</dbReference>
<dbReference type="SUPFAM" id="SSF46689">
    <property type="entry name" value="Homeodomain-like"/>
    <property type="match status" value="1"/>
</dbReference>
<feature type="DNA-binding region" description="H-T-H motif" evidence="2">
    <location>
        <begin position="34"/>
        <end position="53"/>
    </location>
</feature>
<name>A0ABU7LT20_9PROT</name>
<dbReference type="EMBL" id="JAZDRP010000006">
    <property type="protein sequence ID" value="MEE2526786.1"/>
    <property type="molecule type" value="Genomic_DNA"/>
</dbReference>
<proteinExistence type="predicted"/>
<dbReference type="Pfam" id="PF00440">
    <property type="entry name" value="TetR_N"/>
    <property type="match status" value="1"/>
</dbReference>
<keyword evidence="5" id="KW-1185">Reference proteome</keyword>
<evidence type="ECO:0000313" key="4">
    <source>
        <dbReference type="EMBL" id="MEE2526786.1"/>
    </source>
</evidence>
<dbReference type="InterPro" id="IPR050109">
    <property type="entry name" value="HTH-type_TetR-like_transc_reg"/>
</dbReference>
<dbReference type="Pfam" id="PF08359">
    <property type="entry name" value="TetR_C_4"/>
    <property type="match status" value="1"/>
</dbReference>